<dbReference type="EMBL" id="JAAIUW010000004">
    <property type="protein sequence ID" value="KAF7835947.1"/>
    <property type="molecule type" value="Genomic_DNA"/>
</dbReference>
<evidence type="ECO:0000313" key="2">
    <source>
        <dbReference type="EMBL" id="KAF7835947.1"/>
    </source>
</evidence>
<dbReference type="InterPro" id="IPR002156">
    <property type="entry name" value="RNaseH_domain"/>
</dbReference>
<feature type="domain" description="RNase H type-1" evidence="1">
    <location>
        <begin position="28"/>
        <end position="147"/>
    </location>
</feature>
<protein>
    <submittedName>
        <fullName evidence="2">RnaseH (Mitochondrion)</fullName>
    </submittedName>
</protein>
<dbReference type="SUPFAM" id="SSF53098">
    <property type="entry name" value="Ribonuclease H-like"/>
    <property type="match status" value="1"/>
</dbReference>
<dbReference type="InterPro" id="IPR036397">
    <property type="entry name" value="RNaseH_sf"/>
</dbReference>
<dbReference type="Pfam" id="PF13456">
    <property type="entry name" value="RVT_3"/>
    <property type="match status" value="1"/>
</dbReference>
<dbReference type="PANTHER" id="PTHR47723:SF13">
    <property type="entry name" value="PUTATIVE-RELATED"/>
    <property type="match status" value="1"/>
</dbReference>
<gene>
    <name evidence="2" type="ORF">G2W53_010806</name>
</gene>
<evidence type="ECO:0000259" key="1">
    <source>
        <dbReference type="Pfam" id="PF13456"/>
    </source>
</evidence>
<dbReference type="OrthoDB" id="1435729at2759"/>
<reference evidence="2" key="1">
    <citation type="submission" date="2020-09" db="EMBL/GenBank/DDBJ databases">
        <title>Genome-Enabled Discovery of Anthraquinone Biosynthesis in Senna tora.</title>
        <authorList>
            <person name="Kang S.-H."/>
            <person name="Pandey R.P."/>
            <person name="Lee C.-M."/>
            <person name="Sim J.-S."/>
            <person name="Jeong J.-T."/>
            <person name="Choi B.-S."/>
            <person name="Jung M."/>
            <person name="Ginzburg D."/>
            <person name="Zhao K."/>
            <person name="Won S.Y."/>
            <person name="Oh T.-J."/>
            <person name="Yu Y."/>
            <person name="Kim N.-H."/>
            <person name="Lee O.R."/>
            <person name="Lee T.-H."/>
            <person name="Bashyal P."/>
            <person name="Kim T.-S."/>
            <person name="Lee W.-H."/>
            <person name="Kawkins C."/>
            <person name="Kim C.-K."/>
            <person name="Kim J.S."/>
            <person name="Ahn B.O."/>
            <person name="Rhee S.Y."/>
            <person name="Sohng J.K."/>
        </authorList>
    </citation>
    <scope>NUCLEOTIDE SEQUENCE</scope>
    <source>
        <tissue evidence="2">Leaf</tissue>
    </source>
</reference>
<dbReference type="AlphaFoldDB" id="A0A834X1Q0"/>
<dbReference type="InterPro" id="IPR012337">
    <property type="entry name" value="RNaseH-like_sf"/>
</dbReference>
<name>A0A834X1Q0_9FABA</name>
<dbReference type="Proteomes" id="UP000634136">
    <property type="component" value="Unassembled WGS sequence"/>
</dbReference>
<organism evidence="2 3">
    <name type="scientific">Senna tora</name>
    <dbReference type="NCBI Taxonomy" id="362788"/>
    <lineage>
        <taxon>Eukaryota</taxon>
        <taxon>Viridiplantae</taxon>
        <taxon>Streptophyta</taxon>
        <taxon>Embryophyta</taxon>
        <taxon>Tracheophyta</taxon>
        <taxon>Spermatophyta</taxon>
        <taxon>Magnoliopsida</taxon>
        <taxon>eudicotyledons</taxon>
        <taxon>Gunneridae</taxon>
        <taxon>Pentapetalae</taxon>
        <taxon>rosids</taxon>
        <taxon>fabids</taxon>
        <taxon>Fabales</taxon>
        <taxon>Fabaceae</taxon>
        <taxon>Caesalpinioideae</taxon>
        <taxon>Cassia clade</taxon>
        <taxon>Senna</taxon>
    </lineage>
</organism>
<dbReference type="PANTHER" id="PTHR47723">
    <property type="entry name" value="OS05G0353850 PROTEIN"/>
    <property type="match status" value="1"/>
</dbReference>
<dbReference type="Gene3D" id="3.30.420.10">
    <property type="entry name" value="Ribonuclease H-like superfamily/Ribonuclease H"/>
    <property type="match status" value="1"/>
</dbReference>
<dbReference type="InterPro" id="IPR053151">
    <property type="entry name" value="RNase_H-like"/>
</dbReference>
<proteinExistence type="predicted"/>
<comment type="caution">
    <text evidence="2">The sequence shown here is derived from an EMBL/GenBank/DDBJ whole genome shotgun (WGS) entry which is preliminary data.</text>
</comment>
<dbReference type="InterPro" id="IPR044730">
    <property type="entry name" value="RNase_H-like_dom_plant"/>
</dbReference>
<keyword evidence="3" id="KW-1185">Reference proteome</keyword>
<accession>A0A834X1Q0</accession>
<sequence>MDATSAINLISNHVQSYLKVDGGSLTLNVDGSYCHHDGSISCGGCIRDHQGNWKTSFSRNLDKGSIFQAEMWGTILGLHLAWDNGMRAITVETNSKQVLNFINGNFDNSCQHYPLYREVIQLLARDWHVILRYVPRENNSVADKLPNFGHSLSLGTKVYQFPPAVGIVPLNEDRTKAGLGLV</sequence>
<evidence type="ECO:0000313" key="3">
    <source>
        <dbReference type="Proteomes" id="UP000634136"/>
    </source>
</evidence>
<dbReference type="GO" id="GO:0003676">
    <property type="term" value="F:nucleic acid binding"/>
    <property type="evidence" value="ECO:0007669"/>
    <property type="project" value="InterPro"/>
</dbReference>
<dbReference type="CDD" id="cd06222">
    <property type="entry name" value="RNase_H_like"/>
    <property type="match status" value="1"/>
</dbReference>
<dbReference type="GO" id="GO:0004523">
    <property type="term" value="F:RNA-DNA hybrid ribonuclease activity"/>
    <property type="evidence" value="ECO:0007669"/>
    <property type="project" value="InterPro"/>
</dbReference>